<protein>
    <submittedName>
        <fullName evidence="4">Class I SAM-dependent methyltransferase</fullName>
    </submittedName>
</protein>
<dbReference type="CDD" id="cd02440">
    <property type="entry name" value="AdoMet_MTases"/>
    <property type="match status" value="1"/>
</dbReference>
<dbReference type="PANTHER" id="PTHR18895:SF74">
    <property type="entry name" value="MTRF1L RELEASE FACTOR GLUTAMINE METHYLTRANSFERASE"/>
    <property type="match status" value="1"/>
</dbReference>
<accession>A0A7Z2VYY9</accession>
<dbReference type="PANTHER" id="PTHR18895">
    <property type="entry name" value="HEMK METHYLTRANSFERASE"/>
    <property type="match status" value="1"/>
</dbReference>
<dbReference type="RefSeq" id="WP_170203501.1">
    <property type="nucleotide sequence ID" value="NZ_CP051685.1"/>
</dbReference>
<reference evidence="4 5" key="1">
    <citation type="submission" date="2020-04" db="EMBL/GenBank/DDBJ databases">
        <title>Genome sequencing of novel species.</title>
        <authorList>
            <person name="Heo J."/>
            <person name="Kim S.-J."/>
            <person name="Kim J.-S."/>
            <person name="Hong S.-B."/>
            <person name="Kwon S.-W."/>
        </authorList>
    </citation>
    <scope>NUCLEOTIDE SEQUENCE [LARGE SCALE GENOMIC DNA]</scope>
    <source>
        <strain evidence="4 5">GN2-R2</strain>
    </source>
</reference>
<feature type="domain" description="Methyltransferase small" evidence="3">
    <location>
        <begin position="220"/>
        <end position="295"/>
    </location>
</feature>
<dbReference type="Gene3D" id="3.40.50.150">
    <property type="entry name" value="Vaccinia Virus protein VP39"/>
    <property type="match status" value="1"/>
</dbReference>
<dbReference type="EMBL" id="CP051685">
    <property type="protein sequence ID" value="QJE01477.1"/>
    <property type="molecule type" value="Genomic_DNA"/>
</dbReference>
<evidence type="ECO:0000313" key="5">
    <source>
        <dbReference type="Proteomes" id="UP000502415"/>
    </source>
</evidence>
<dbReference type="AlphaFoldDB" id="A0A7Z2VYY9"/>
<dbReference type="InterPro" id="IPR029063">
    <property type="entry name" value="SAM-dependent_MTases_sf"/>
</dbReference>
<dbReference type="GO" id="GO:0032259">
    <property type="term" value="P:methylation"/>
    <property type="evidence" value="ECO:0007669"/>
    <property type="project" value="UniProtKB-KW"/>
</dbReference>
<keyword evidence="4" id="KW-0808">Transferase</keyword>
<dbReference type="InterPro" id="IPR050320">
    <property type="entry name" value="N5-glutamine_MTase"/>
</dbReference>
<keyword evidence="1 4" id="KW-0489">Methyltransferase</keyword>
<evidence type="ECO:0000256" key="1">
    <source>
        <dbReference type="ARBA" id="ARBA00022603"/>
    </source>
</evidence>
<keyword evidence="2" id="KW-0949">S-adenosyl-L-methionine</keyword>
<sequence length="395" mass="42936">MPTGEPAGADGAFALLAWTEDGEQRTARWRSESGWPAPKKVVIADDTMSADTAWRLALDGTGLLWRGDFQNARQLLQALMRRLDHKGGRGKRAKPAKPAATLTEQFHRHRLSQLQRARVLALLLIPFEADCSIPLRRAPDVRDACLEAYGAVHEPIVASLRELLGLIGAHEWRRKGVFIPALDERIHPWYGVFSPVRGEYVELVAQAPLPRPGSPAAALAFDIGAGSGVLSAVLARRGLQRVVATDMDERALGCARANIARLGLAAQVEVVRADLFPPGRAGLVVCNPPWLPGKPSSAIEYAVYDPDSRMLKGFLAGLKDHLLEQGEGWLILSDLAEHLGLRSRAQLLGWIAGAGLQVAGRHDIRPVHPKASDPDDPLAAARSQEVTSLWRLRVA</sequence>
<organism evidence="4 5">
    <name type="scientific">Massilia forsythiae</name>
    <dbReference type="NCBI Taxonomy" id="2728020"/>
    <lineage>
        <taxon>Bacteria</taxon>
        <taxon>Pseudomonadati</taxon>
        <taxon>Pseudomonadota</taxon>
        <taxon>Betaproteobacteria</taxon>
        <taxon>Burkholderiales</taxon>
        <taxon>Oxalobacteraceae</taxon>
        <taxon>Telluria group</taxon>
        <taxon>Massilia</taxon>
    </lineage>
</organism>
<dbReference type="Proteomes" id="UP000502415">
    <property type="component" value="Chromosome"/>
</dbReference>
<dbReference type="InterPro" id="IPR002052">
    <property type="entry name" value="DNA_methylase_N6_adenine_CS"/>
</dbReference>
<dbReference type="InterPro" id="IPR007848">
    <property type="entry name" value="Small_mtfrase_dom"/>
</dbReference>
<name>A0A7Z2VYY9_9BURK</name>
<evidence type="ECO:0000313" key="4">
    <source>
        <dbReference type="EMBL" id="QJE01477.1"/>
    </source>
</evidence>
<dbReference type="GO" id="GO:0003676">
    <property type="term" value="F:nucleic acid binding"/>
    <property type="evidence" value="ECO:0007669"/>
    <property type="project" value="InterPro"/>
</dbReference>
<dbReference type="KEGG" id="mfy:HH212_16745"/>
<evidence type="ECO:0000256" key="2">
    <source>
        <dbReference type="ARBA" id="ARBA00022691"/>
    </source>
</evidence>
<gene>
    <name evidence="4" type="ORF">HH212_16745</name>
</gene>
<proteinExistence type="predicted"/>
<dbReference type="GO" id="GO:0036009">
    <property type="term" value="F:protein-glutamine N-methyltransferase activity"/>
    <property type="evidence" value="ECO:0007669"/>
    <property type="project" value="TreeGrafter"/>
</dbReference>
<dbReference type="PROSITE" id="PS00092">
    <property type="entry name" value="N6_MTASE"/>
    <property type="match status" value="1"/>
</dbReference>
<keyword evidence="5" id="KW-1185">Reference proteome</keyword>
<dbReference type="SUPFAM" id="SSF53335">
    <property type="entry name" value="S-adenosyl-L-methionine-dependent methyltransferases"/>
    <property type="match status" value="1"/>
</dbReference>
<evidence type="ECO:0000259" key="3">
    <source>
        <dbReference type="Pfam" id="PF05175"/>
    </source>
</evidence>
<dbReference type="Pfam" id="PF05175">
    <property type="entry name" value="MTS"/>
    <property type="match status" value="1"/>
</dbReference>